<evidence type="ECO:0000313" key="2">
    <source>
        <dbReference type="WBParaSite" id="jg4973"/>
    </source>
</evidence>
<dbReference type="Proteomes" id="UP000887574">
    <property type="component" value="Unplaced"/>
</dbReference>
<dbReference type="WBParaSite" id="jg4973">
    <property type="protein sequence ID" value="jg4973"/>
    <property type="gene ID" value="jg4973"/>
</dbReference>
<reference evidence="2" key="1">
    <citation type="submission" date="2022-11" db="UniProtKB">
        <authorList>
            <consortium name="WormBaseParasite"/>
        </authorList>
    </citation>
    <scope>IDENTIFICATION</scope>
</reference>
<sequence>MCPSRSIGGHIGTGLHADIVTPISTDTAGGGHMVDITTTSLTTPQMLVPQKRALIGAILLWDCHHYRSNTRLAIGKLFLMLEETNTFSLLFKI</sequence>
<protein>
    <submittedName>
        <fullName evidence="2">Uncharacterized protein</fullName>
    </submittedName>
</protein>
<keyword evidence="1" id="KW-1185">Reference proteome</keyword>
<proteinExistence type="predicted"/>
<name>A0A915ECS9_9BILA</name>
<accession>A0A915ECS9</accession>
<evidence type="ECO:0000313" key="1">
    <source>
        <dbReference type="Proteomes" id="UP000887574"/>
    </source>
</evidence>
<organism evidence="1 2">
    <name type="scientific">Ditylenchus dipsaci</name>
    <dbReference type="NCBI Taxonomy" id="166011"/>
    <lineage>
        <taxon>Eukaryota</taxon>
        <taxon>Metazoa</taxon>
        <taxon>Ecdysozoa</taxon>
        <taxon>Nematoda</taxon>
        <taxon>Chromadorea</taxon>
        <taxon>Rhabditida</taxon>
        <taxon>Tylenchina</taxon>
        <taxon>Tylenchomorpha</taxon>
        <taxon>Sphaerularioidea</taxon>
        <taxon>Anguinidae</taxon>
        <taxon>Anguininae</taxon>
        <taxon>Ditylenchus</taxon>
    </lineage>
</organism>
<dbReference type="AlphaFoldDB" id="A0A915ECS9"/>